<dbReference type="Pfam" id="PF01755">
    <property type="entry name" value="Glyco_transf_25"/>
    <property type="match status" value="1"/>
</dbReference>
<protein>
    <recommendedName>
        <fullName evidence="2">Glycosyl transferase family 25 domain-containing protein</fullName>
    </recommendedName>
</protein>
<dbReference type="InterPro" id="IPR002654">
    <property type="entry name" value="Glyco_trans_25"/>
</dbReference>
<accession>A0A8J2SRC6</accession>
<feature type="non-terminal residue" evidence="3">
    <location>
        <position position="1"/>
    </location>
</feature>
<reference evidence="3" key="1">
    <citation type="submission" date="2021-11" db="EMBL/GenBank/DDBJ databases">
        <authorList>
            <consortium name="Genoscope - CEA"/>
            <person name="William W."/>
        </authorList>
    </citation>
    <scope>NUCLEOTIDE SEQUENCE</scope>
</reference>
<dbReference type="EMBL" id="CAKKNE010000003">
    <property type="protein sequence ID" value="CAH0372057.1"/>
    <property type="molecule type" value="Genomic_DNA"/>
</dbReference>
<name>A0A8J2SRC6_9STRA</name>
<evidence type="ECO:0000313" key="3">
    <source>
        <dbReference type="EMBL" id="CAH0372057.1"/>
    </source>
</evidence>
<gene>
    <name evidence="3" type="ORF">PECAL_3P20320</name>
</gene>
<evidence type="ECO:0000256" key="1">
    <source>
        <dbReference type="SAM" id="MobiDB-lite"/>
    </source>
</evidence>
<dbReference type="AlphaFoldDB" id="A0A8J2SRC6"/>
<keyword evidence="4" id="KW-1185">Reference proteome</keyword>
<organism evidence="3 4">
    <name type="scientific">Pelagomonas calceolata</name>
    <dbReference type="NCBI Taxonomy" id="35677"/>
    <lineage>
        <taxon>Eukaryota</taxon>
        <taxon>Sar</taxon>
        <taxon>Stramenopiles</taxon>
        <taxon>Ochrophyta</taxon>
        <taxon>Pelagophyceae</taxon>
        <taxon>Pelagomonadales</taxon>
        <taxon>Pelagomonadaceae</taxon>
        <taxon>Pelagomonas</taxon>
    </lineage>
</organism>
<evidence type="ECO:0000313" key="4">
    <source>
        <dbReference type="Proteomes" id="UP000789595"/>
    </source>
</evidence>
<sequence>CSVVIDLDARSGRGSIRVVVTVQRTNAYTSTSRSHGPGALARRIPRRGAPAAARRPPAARRQHLLFALCVHDARQHARDALLALLAQYDGMRYLLLVAAAVAIPLPEKEADAFVSATFEGVAVAVPRFADLGASSSYAAFLASLGIGGVAAFRGEYRRAVQNCAQQPIAQELEQVAAKTDTLHAAVAVRVSDRSLLVEWRGAESAEEASERLVEEASLILDINASRVSLAEGVAAQLRVRAGQRSLQSEAFGVLRTLPGSERSVSLMTIEAPVTSLFHGVYRTALERNELPTFVLNLASSFGRRQHVRAQLQRASLLDQARWISGVDGSLLSPRVTRATLREGSVLSQGEVGIWLSHLTAWHDIVEGGLPYALVLEDDVVLSEDIKSILRNVLIALDGEEWDLVALDVGVPGHAHVGVETTRPFISERCVAAARELYEKGEVVSKLHGGCAHASIGGALISWAGAQKLTQSALPVARPVDTYVERLVRDGALNAWAALPAVAHVDGRNTSDSVRRYLRVEGQHVHYTFRADDASLPTCFDTPCQITVAVE</sequence>
<comment type="caution">
    <text evidence="3">The sequence shown here is derived from an EMBL/GenBank/DDBJ whole genome shotgun (WGS) entry which is preliminary data.</text>
</comment>
<evidence type="ECO:0000259" key="2">
    <source>
        <dbReference type="Pfam" id="PF01755"/>
    </source>
</evidence>
<feature type="region of interest" description="Disordered" evidence="1">
    <location>
        <begin position="29"/>
        <end position="56"/>
    </location>
</feature>
<feature type="domain" description="Glycosyl transferase family 25" evidence="2">
    <location>
        <begin position="291"/>
        <end position="482"/>
    </location>
</feature>
<dbReference type="Proteomes" id="UP000789595">
    <property type="component" value="Unassembled WGS sequence"/>
</dbReference>
<proteinExistence type="predicted"/>
<feature type="compositionally biased region" description="Low complexity" evidence="1">
    <location>
        <begin position="36"/>
        <end position="56"/>
    </location>
</feature>
<dbReference type="OrthoDB" id="47375at2759"/>
<dbReference type="CDD" id="cd06532">
    <property type="entry name" value="Glyco_transf_25"/>
    <property type="match status" value="1"/>
</dbReference>